<reference evidence="1" key="1">
    <citation type="journal article" date="2014" name="Int. J. Syst. Evol. Microbiol.">
        <title>Complete genome sequence of Corynebacterium casei LMG S-19264T (=DSM 44701T), isolated from a smear-ripened cheese.</title>
        <authorList>
            <consortium name="US DOE Joint Genome Institute (JGI-PGF)"/>
            <person name="Walter F."/>
            <person name="Albersmeier A."/>
            <person name="Kalinowski J."/>
            <person name="Ruckert C."/>
        </authorList>
    </citation>
    <scope>NUCLEOTIDE SEQUENCE</scope>
    <source>
        <strain evidence="1">CGMCC 4.7368</strain>
    </source>
</reference>
<gene>
    <name evidence="1" type="ORF">GCM10012289_24100</name>
</gene>
<evidence type="ECO:0000313" key="1">
    <source>
        <dbReference type="EMBL" id="GGO67509.1"/>
    </source>
</evidence>
<dbReference type="AlphaFoldDB" id="A0A917YXJ7"/>
<proteinExistence type="predicted"/>
<organism evidence="1 2">
    <name type="scientific">Nonomuraea cavernae</name>
    <dbReference type="NCBI Taxonomy" id="2045107"/>
    <lineage>
        <taxon>Bacteria</taxon>
        <taxon>Bacillati</taxon>
        <taxon>Actinomycetota</taxon>
        <taxon>Actinomycetes</taxon>
        <taxon>Streptosporangiales</taxon>
        <taxon>Streptosporangiaceae</taxon>
        <taxon>Nonomuraea</taxon>
    </lineage>
</organism>
<keyword evidence="2" id="KW-1185">Reference proteome</keyword>
<protein>
    <submittedName>
        <fullName evidence="1">Uncharacterized protein</fullName>
    </submittedName>
</protein>
<accession>A0A917YXJ7</accession>
<evidence type="ECO:0000313" key="2">
    <source>
        <dbReference type="Proteomes" id="UP000646523"/>
    </source>
</evidence>
<dbReference type="EMBL" id="BMNH01000005">
    <property type="protein sequence ID" value="GGO67509.1"/>
    <property type="molecule type" value="Genomic_DNA"/>
</dbReference>
<dbReference type="Proteomes" id="UP000646523">
    <property type="component" value="Unassembled WGS sequence"/>
</dbReference>
<sequence length="41" mass="4451">MIAMILLIALMIIAIAAMELVMRCTSEQKECVESPAEIVGD</sequence>
<name>A0A917YXJ7_9ACTN</name>
<comment type="caution">
    <text evidence="1">The sequence shown here is derived from an EMBL/GenBank/DDBJ whole genome shotgun (WGS) entry which is preliminary data.</text>
</comment>
<reference evidence="1" key="2">
    <citation type="submission" date="2020-09" db="EMBL/GenBank/DDBJ databases">
        <authorList>
            <person name="Sun Q."/>
            <person name="Zhou Y."/>
        </authorList>
    </citation>
    <scope>NUCLEOTIDE SEQUENCE</scope>
    <source>
        <strain evidence="1">CGMCC 4.7368</strain>
    </source>
</reference>
<dbReference type="RefSeq" id="WP_263648045.1">
    <property type="nucleotide sequence ID" value="NZ_BMNH01000005.1"/>
</dbReference>